<protein>
    <submittedName>
        <fullName evidence="1">Uncharacterized protein</fullName>
    </submittedName>
</protein>
<gene>
    <name evidence="1" type="ORF">VKT23_017873</name>
</gene>
<name>A0ABR1IU63_9AGAR</name>
<proteinExistence type="predicted"/>
<evidence type="ECO:0000313" key="2">
    <source>
        <dbReference type="Proteomes" id="UP001498398"/>
    </source>
</evidence>
<evidence type="ECO:0000313" key="1">
    <source>
        <dbReference type="EMBL" id="KAK7438743.1"/>
    </source>
</evidence>
<dbReference type="Proteomes" id="UP001498398">
    <property type="component" value="Unassembled WGS sequence"/>
</dbReference>
<dbReference type="EMBL" id="JBANRG010000077">
    <property type="protein sequence ID" value="KAK7438743.1"/>
    <property type="molecule type" value="Genomic_DNA"/>
</dbReference>
<keyword evidence="2" id="KW-1185">Reference proteome</keyword>
<reference evidence="1 2" key="1">
    <citation type="submission" date="2024-01" db="EMBL/GenBank/DDBJ databases">
        <title>A draft genome for the cacao thread blight pathogen Marasmiellus scandens.</title>
        <authorList>
            <person name="Baruah I.K."/>
            <person name="Leung J."/>
            <person name="Bukari Y."/>
            <person name="Amoako-Attah I."/>
            <person name="Meinhardt L.W."/>
            <person name="Bailey B.A."/>
            <person name="Cohen S.P."/>
        </authorList>
    </citation>
    <scope>NUCLEOTIDE SEQUENCE [LARGE SCALE GENOMIC DNA]</scope>
    <source>
        <strain evidence="1 2">GH-19</strain>
    </source>
</reference>
<sequence>MIISTSNVPEFYLKVFKTIGTISICFSLSKFSLYNGILHTHDTQQIDDLQIREYQKPHTYRAVSLDNQGVFEETLFRLPGVVYEWELPPLKHNQVQRTEVPYLRQHVGITGLGLLYMSQAIENLHKMYAKFERILPVGELDPWAADQSYLYEGISANCRYFTVGRSSSGQQSIPFGDVIDPDGILQCFIGDGVSHTTENTVLYLRATRPELPDSKWRYTNINPMNFSIGDIVEMQFTVMAVRQKQGNYKVITVLKSLTLLDDSIALAASASRNRTVAVRAVPSKPFMSLSFALMKQLKVELKSMTSVSSDLCYIKFQLQYITPF</sequence>
<comment type="caution">
    <text evidence="1">The sequence shown here is derived from an EMBL/GenBank/DDBJ whole genome shotgun (WGS) entry which is preliminary data.</text>
</comment>
<organism evidence="1 2">
    <name type="scientific">Marasmiellus scandens</name>
    <dbReference type="NCBI Taxonomy" id="2682957"/>
    <lineage>
        <taxon>Eukaryota</taxon>
        <taxon>Fungi</taxon>
        <taxon>Dikarya</taxon>
        <taxon>Basidiomycota</taxon>
        <taxon>Agaricomycotina</taxon>
        <taxon>Agaricomycetes</taxon>
        <taxon>Agaricomycetidae</taxon>
        <taxon>Agaricales</taxon>
        <taxon>Marasmiineae</taxon>
        <taxon>Omphalotaceae</taxon>
        <taxon>Marasmiellus</taxon>
    </lineage>
</organism>
<accession>A0ABR1IU63</accession>